<reference evidence="2" key="1">
    <citation type="submission" date="2022-10" db="EMBL/GenBank/DDBJ databases">
        <title>Culturing micro-colonial fungi from biological soil crusts in the Mojave desert and describing Neophaeococcomyces mojavensis, and introducing the new genera and species Taxawa tesnikishii.</title>
        <authorList>
            <person name="Kurbessoian T."/>
            <person name="Stajich J.E."/>
        </authorList>
    </citation>
    <scope>NUCLEOTIDE SEQUENCE</scope>
    <source>
        <strain evidence="2">TK_41</strain>
    </source>
</reference>
<evidence type="ECO:0000313" key="2">
    <source>
        <dbReference type="EMBL" id="KAJ9612882.1"/>
    </source>
</evidence>
<organism evidence="2 3">
    <name type="scientific">Cladophialophora chaetospira</name>
    <dbReference type="NCBI Taxonomy" id="386627"/>
    <lineage>
        <taxon>Eukaryota</taxon>
        <taxon>Fungi</taxon>
        <taxon>Dikarya</taxon>
        <taxon>Ascomycota</taxon>
        <taxon>Pezizomycotina</taxon>
        <taxon>Eurotiomycetes</taxon>
        <taxon>Chaetothyriomycetidae</taxon>
        <taxon>Chaetothyriales</taxon>
        <taxon>Herpotrichiellaceae</taxon>
        <taxon>Cladophialophora</taxon>
    </lineage>
</organism>
<dbReference type="Gene3D" id="3.40.50.300">
    <property type="entry name" value="P-loop containing nucleotide triphosphate hydrolases"/>
    <property type="match status" value="1"/>
</dbReference>
<dbReference type="InterPro" id="IPR027417">
    <property type="entry name" value="P-loop_NTPase"/>
</dbReference>
<feature type="region of interest" description="Disordered" evidence="1">
    <location>
        <begin position="1"/>
        <end position="27"/>
    </location>
</feature>
<name>A0AA38XGC4_9EURO</name>
<evidence type="ECO:0000256" key="1">
    <source>
        <dbReference type="SAM" id="MobiDB-lite"/>
    </source>
</evidence>
<comment type="caution">
    <text evidence="2">The sequence shown here is derived from an EMBL/GenBank/DDBJ whole genome shotgun (WGS) entry which is preliminary data.</text>
</comment>
<sequence length="229" mass="25830">MEMLGTDSRLNGEAPSNKATTNSTTPPQKLYEGKVVVLNGFPGAGKLTILKRAKELLPTTHTRLLDNHLLIDPVSAVIPDRSKEHHELRRKVRAPIFEVIRKLALEGHVILMMACLAEGNDTDAAFCQEHLDIVHGTDVPLFWFNAQCDQDILEERVKSPERCQGTKTKLTDVNVVRKLLRENRLIEPQRSVDEHLKLIVETLDVSGELDDSVRHLMNLVCFMQSNDQI</sequence>
<evidence type="ECO:0008006" key="4">
    <source>
        <dbReference type="Google" id="ProtNLM"/>
    </source>
</evidence>
<dbReference type="Proteomes" id="UP001172673">
    <property type="component" value="Unassembled WGS sequence"/>
</dbReference>
<dbReference type="SUPFAM" id="SSF52540">
    <property type="entry name" value="P-loop containing nucleoside triphosphate hydrolases"/>
    <property type="match status" value="1"/>
</dbReference>
<evidence type="ECO:0000313" key="3">
    <source>
        <dbReference type="Proteomes" id="UP001172673"/>
    </source>
</evidence>
<feature type="compositionally biased region" description="Polar residues" evidence="1">
    <location>
        <begin position="17"/>
        <end position="27"/>
    </location>
</feature>
<protein>
    <recommendedName>
        <fullName evidence="4">Chloramphenicol phosphotransferase-like protein</fullName>
    </recommendedName>
</protein>
<dbReference type="AlphaFoldDB" id="A0AA38XGC4"/>
<dbReference type="EMBL" id="JAPDRK010000004">
    <property type="protein sequence ID" value="KAJ9612882.1"/>
    <property type="molecule type" value="Genomic_DNA"/>
</dbReference>
<accession>A0AA38XGC4</accession>
<keyword evidence="3" id="KW-1185">Reference proteome</keyword>
<gene>
    <name evidence="2" type="ORF">H2200_002823</name>
</gene>
<proteinExistence type="predicted"/>